<feature type="non-terminal residue" evidence="3">
    <location>
        <position position="149"/>
    </location>
</feature>
<feature type="signal peptide" evidence="1">
    <location>
        <begin position="1"/>
        <end position="20"/>
    </location>
</feature>
<organism evidence="3 4">
    <name type="scientific">Candidatus Thiomargarita nelsonii</name>
    <dbReference type="NCBI Taxonomy" id="1003181"/>
    <lineage>
        <taxon>Bacteria</taxon>
        <taxon>Pseudomonadati</taxon>
        <taxon>Pseudomonadota</taxon>
        <taxon>Gammaproteobacteria</taxon>
        <taxon>Thiotrichales</taxon>
        <taxon>Thiotrichaceae</taxon>
        <taxon>Thiomargarita</taxon>
    </lineage>
</organism>
<dbReference type="AlphaFoldDB" id="A0A0A6P0H4"/>
<accession>A0A0A6P0H4</accession>
<dbReference type="EMBL" id="LUTY01003022">
    <property type="protein sequence ID" value="OAD18929.1"/>
    <property type="molecule type" value="Genomic_DNA"/>
</dbReference>
<gene>
    <name evidence="3" type="ORF">THIOM_005463</name>
</gene>
<dbReference type="Proteomes" id="UP000076962">
    <property type="component" value="Unassembled WGS sequence"/>
</dbReference>
<keyword evidence="1" id="KW-0732">Signal</keyword>
<reference evidence="3 4" key="1">
    <citation type="submission" date="2016-05" db="EMBL/GenBank/DDBJ databases">
        <title>Single-cell genome of chain-forming Candidatus Thiomargarita nelsonii and comparison to other large sulfur-oxidizing bacteria.</title>
        <authorList>
            <person name="Winkel M."/>
            <person name="Salman V."/>
            <person name="Woyke T."/>
            <person name="Schulz-Vogt H."/>
            <person name="Richter M."/>
            <person name="Flood B."/>
            <person name="Bailey J."/>
            <person name="Amann R."/>
            <person name="Mussmann M."/>
        </authorList>
    </citation>
    <scope>NUCLEOTIDE SEQUENCE [LARGE SCALE GENOMIC DNA]</scope>
    <source>
        <strain evidence="3 4">THI036</strain>
    </source>
</reference>
<evidence type="ECO:0000313" key="3">
    <source>
        <dbReference type="EMBL" id="OAD18929.1"/>
    </source>
</evidence>
<name>A0A0A6P0H4_9GAMM</name>
<evidence type="ECO:0000313" key="4">
    <source>
        <dbReference type="Proteomes" id="UP000076962"/>
    </source>
</evidence>
<proteinExistence type="predicted"/>
<protein>
    <submittedName>
        <fullName evidence="3">Secreted protein containing PEGA domain protein</fullName>
    </submittedName>
</protein>
<feature type="domain" description="PEGA" evidence="2">
    <location>
        <begin position="23"/>
        <end position="88"/>
    </location>
</feature>
<dbReference type="InterPro" id="IPR013229">
    <property type="entry name" value="PEGA"/>
</dbReference>
<sequence>MKKFTLVASLLCLFSLSVQAGEGSLALTSEPRDAEVYINGELKGNSTPLILRLPEGKHQVEVKKAGKPSVNLEIVIADGAVVSQKVTLLDIEPPQLPTKIYDMLHPMRDVFETTTEFNERRQQLLDTFNQAVQQQDSRYQAGVAYLNKN</sequence>
<evidence type="ECO:0000256" key="1">
    <source>
        <dbReference type="SAM" id="SignalP"/>
    </source>
</evidence>
<feature type="chain" id="PRO_5010410907" evidence="1">
    <location>
        <begin position="21"/>
        <end position="149"/>
    </location>
</feature>
<keyword evidence="4" id="KW-1185">Reference proteome</keyword>
<dbReference type="Pfam" id="PF08308">
    <property type="entry name" value="PEGA"/>
    <property type="match status" value="1"/>
</dbReference>
<comment type="caution">
    <text evidence="3">The sequence shown here is derived from an EMBL/GenBank/DDBJ whole genome shotgun (WGS) entry which is preliminary data.</text>
</comment>
<evidence type="ECO:0000259" key="2">
    <source>
        <dbReference type="Pfam" id="PF08308"/>
    </source>
</evidence>